<keyword evidence="2" id="KW-1185">Reference proteome</keyword>
<protein>
    <submittedName>
        <fullName evidence="1">Uncharacterized protein</fullName>
    </submittedName>
</protein>
<evidence type="ECO:0000313" key="2">
    <source>
        <dbReference type="Proteomes" id="UP000735302"/>
    </source>
</evidence>
<accession>A0AAV4A3Q8</accession>
<comment type="caution">
    <text evidence="1">The sequence shown here is derived from an EMBL/GenBank/DDBJ whole genome shotgun (WGS) entry which is preliminary data.</text>
</comment>
<dbReference type="AlphaFoldDB" id="A0AAV4A3Q8"/>
<organism evidence="1 2">
    <name type="scientific">Plakobranchus ocellatus</name>
    <dbReference type="NCBI Taxonomy" id="259542"/>
    <lineage>
        <taxon>Eukaryota</taxon>
        <taxon>Metazoa</taxon>
        <taxon>Spiralia</taxon>
        <taxon>Lophotrochozoa</taxon>
        <taxon>Mollusca</taxon>
        <taxon>Gastropoda</taxon>
        <taxon>Heterobranchia</taxon>
        <taxon>Euthyneura</taxon>
        <taxon>Panpulmonata</taxon>
        <taxon>Sacoglossa</taxon>
        <taxon>Placobranchoidea</taxon>
        <taxon>Plakobranchidae</taxon>
        <taxon>Plakobranchus</taxon>
    </lineage>
</organism>
<sequence>MQSAIIHFVPVRLSRRPGVRGATRPTARAPILTEARQAAITPILTYNPGLCPDKQDMVSYFENKYGEGLQVLESPFSRMRTHLVLMLADHLEAKLQCKYCV</sequence>
<reference evidence="1 2" key="1">
    <citation type="journal article" date="2021" name="Elife">
        <title>Chloroplast acquisition without the gene transfer in kleptoplastic sea slugs, Plakobranchus ocellatus.</title>
        <authorList>
            <person name="Maeda T."/>
            <person name="Takahashi S."/>
            <person name="Yoshida T."/>
            <person name="Shimamura S."/>
            <person name="Takaki Y."/>
            <person name="Nagai Y."/>
            <person name="Toyoda A."/>
            <person name="Suzuki Y."/>
            <person name="Arimoto A."/>
            <person name="Ishii H."/>
            <person name="Satoh N."/>
            <person name="Nishiyama T."/>
            <person name="Hasebe M."/>
            <person name="Maruyama T."/>
            <person name="Minagawa J."/>
            <person name="Obokata J."/>
            <person name="Shigenobu S."/>
        </authorList>
    </citation>
    <scope>NUCLEOTIDE SEQUENCE [LARGE SCALE GENOMIC DNA]</scope>
</reference>
<evidence type="ECO:0000313" key="1">
    <source>
        <dbReference type="EMBL" id="GFO01308.1"/>
    </source>
</evidence>
<gene>
    <name evidence="1" type="ORF">PoB_002781300</name>
</gene>
<dbReference type="Proteomes" id="UP000735302">
    <property type="component" value="Unassembled WGS sequence"/>
</dbReference>
<proteinExistence type="predicted"/>
<name>A0AAV4A3Q8_9GAST</name>
<dbReference type="EMBL" id="BLXT01003273">
    <property type="protein sequence ID" value="GFO01308.1"/>
    <property type="molecule type" value="Genomic_DNA"/>
</dbReference>